<dbReference type="InterPro" id="IPR018356">
    <property type="entry name" value="Tscrpt_reg_HTH_DeoR_CS"/>
</dbReference>
<accession>C9AC40</accession>
<sequence length="251" mass="28392">MLKKERQRLIIEKISKKKKLLASELSAEFNCSEDTIRRDLRELDQKGMLKRVHSGAISLGPAVTSFDQRISLNTNQKEKLAQEAISHLHEDSIILLDGSTTNYFVAKKLPEYFSATIITNSPYISIELLKKKNITVINLGGVLAKRQAVSLGIETVQSLDSLRIDTYVMGVYNFHPEIGLSMHSQEESLVKQKMVEISDELIALATKDKLDVYSNYIYCEPSKIDLLITDSTDRDVLKKFQSKNIIVKSLD</sequence>
<dbReference type="Gene3D" id="3.40.50.1360">
    <property type="match status" value="1"/>
</dbReference>
<dbReference type="PANTHER" id="PTHR30363">
    <property type="entry name" value="HTH-TYPE TRANSCRIPTIONAL REGULATOR SRLR-RELATED"/>
    <property type="match status" value="1"/>
</dbReference>
<proteinExistence type="predicted"/>
<dbReference type="RefSeq" id="WP_015510221.1">
    <property type="nucleotide sequence ID" value="NC_020995.1"/>
</dbReference>
<dbReference type="EMBL" id="CP004856">
    <property type="protein sequence ID" value="EEV40449.1"/>
    <property type="molecule type" value="Genomic_DNA"/>
</dbReference>
<dbReference type="PROSITE" id="PS00894">
    <property type="entry name" value="HTH_DEOR_1"/>
    <property type="match status" value="1"/>
</dbReference>
<evidence type="ECO:0000256" key="3">
    <source>
        <dbReference type="ARBA" id="ARBA00023163"/>
    </source>
</evidence>
<dbReference type="Gene3D" id="1.10.10.10">
    <property type="entry name" value="Winged helix-like DNA-binding domain superfamily/Winged helix DNA-binding domain"/>
    <property type="match status" value="1"/>
</dbReference>
<dbReference type="KEGG" id="ecas:ECBG_02718"/>
<dbReference type="InterPro" id="IPR036388">
    <property type="entry name" value="WH-like_DNA-bd_sf"/>
</dbReference>
<dbReference type="InterPro" id="IPR001034">
    <property type="entry name" value="DeoR_HTH"/>
</dbReference>
<dbReference type="AlphaFoldDB" id="C9AC40"/>
<dbReference type="InterPro" id="IPR036390">
    <property type="entry name" value="WH_DNA-bd_sf"/>
</dbReference>
<dbReference type="InterPro" id="IPR014036">
    <property type="entry name" value="DeoR-like_C"/>
</dbReference>
<name>C9AC40_ENTCA</name>
<dbReference type="SMART" id="SM01134">
    <property type="entry name" value="DeoRC"/>
    <property type="match status" value="1"/>
</dbReference>
<reference evidence="5 6" key="1">
    <citation type="submission" date="2009-02" db="EMBL/GenBank/DDBJ databases">
        <authorList>
            <consortium name="The Broad Institute Genome Sequencing Platform"/>
            <person name="Feldgarden M."/>
            <person name="Young S.K."/>
            <person name="Kodira C.D."/>
            <person name="Zeng Q."/>
            <person name="Koehrsen M."/>
            <person name="Alvarado L."/>
            <person name="Berlin A."/>
            <person name="Borenstein D."/>
            <person name="Chen Z."/>
            <person name="Engels R."/>
            <person name="Freedman E."/>
            <person name="Gellesch M."/>
            <person name="Goldberg J."/>
            <person name="Griggs A."/>
            <person name="Gujja S."/>
            <person name="Heiman D."/>
            <person name="Hepburn T."/>
            <person name="Howarth C."/>
            <person name="Jen D."/>
            <person name="Larson L."/>
            <person name="Lewis B."/>
            <person name="Mehta T."/>
            <person name="Park D."/>
            <person name="Pearson M."/>
            <person name="Roberts A."/>
            <person name="Saif S."/>
            <person name="Shea T."/>
            <person name="Shenoy N."/>
            <person name="Sisk P."/>
            <person name="Stolte C."/>
            <person name="Sykes S."/>
            <person name="Walk T."/>
            <person name="White J."/>
            <person name="Yandava C."/>
            <person name="Gilmore M."/>
            <person name="Manson J."/>
            <person name="Palmer K."/>
            <person name="Carniol K."/>
            <person name="Lander E."/>
            <person name="Nusbaum C."/>
            <person name="Galagan J."/>
            <person name="Birren B."/>
        </authorList>
    </citation>
    <scope>NUCLEOTIDE SEQUENCE [LARGE SCALE GENOMIC DNA]</scope>
    <source>
        <strain evidence="5 6">EC20</strain>
    </source>
</reference>
<gene>
    <name evidence="5" type="ORF">ECBG_02718</name>
</gene>
<evidence type="ECO:0000259" key="4">
    <source>
        <dbReference type="PROSITE" id="PS51000"/>
    </source>
</evidence>
<dbReference type="Pfam" id="PF08220">
    <property type="entry name" value="HTH_DeoR"/>
    <property type="match status" value="1"/>
</dbReference>
<dbReference type="PRINTS" id="PR00037">
    <property type="entry name" value="HTHLACR"/>
</dbReference>
<evidence type="ECO:0000256" key="1">
    <source>
        <dbReference type="ARBA" id="ARBA00023015"/>
    </source>
</evidence>
<protein>
    <recommendedName>
        <fullName evidence="4">HTH deoR-type domain-containing protein</fullName>
    </recommendedName>
</protein>
<dbReference type="GO" id="GO:0003700">
    <property type="term" value="F:DNA-binding transcription factor activity"/>
    <property type="evidence" value="ECO:0007669"/>
    <property type="project" value="InterPro"/>
</dbReference>
<reference evidence="5 6" key="2">
    <citation type="submission" date="2013-03" db="EMBL/GenBank/DDBJ databases">
        <title>The Genome Sequence of Enterococcus casseliflavus EC20 (899205).</title>
        <authorList>
            <consortium name="The Broad Institute Genomics Platform"/>
            <consortium name="The Broad Institute Genome Sequencing Center for Infectious Disease"/>
            <person name="Russ C."/>
            <person name="Feldgarden M."/>
            <person name="Gilmore M."/>
            <person name="Manson J."/>
            <person name="Palmer K."/>
            <person name="Carniol K."/>
            <person name="Walker B."/>
            <person name="Young S.K."/>
            <person name="Zeng Q."/>
            <person name="Gargeya S."/>
            <person name="Fitzgerald M."/>
            <person name="Haas B."/>
            <person name="Abouelleil A."/>
            <person name="Allen A.W."/>
            <person name="Alvarado L."/>
            <person name="Arachchi H.M."/>
            <person name="Berlin A.M."/>
            <person name="Chapman S.B."/>
            <person name="Gainer-Dewar J."/>
            <person name="Goldberg J."/>
            <person name="Griggs A."/>
            <person name="Gujja S."/>
            <person name="Hansen M."/>
            <person name="Howarth C."/>
            <person name="Imamovic A."/>
            <person name="Ireland A."/>
            <person name="Larimer J."/>
            <person name="McCowan C."/>
            <person name="Murphy C."/>
            <person name="Pearson M."/>
            <person name="Poon T.W."/>
            <person name="Priest M."/>
            <person name="Roberts A."/>
            <person name="Saif S."/>
            <person name="Shea T."/>
            <person name="Sisk P."/>
            <person name="Sykes S."/>
            <person name="Wortman J."/>
            <person name="Nusbaum C."/>
            <person name="Birren B."/>
        </authorList>
    </citation>
    <scope>NUCLEOTIDE SEQUENCE [LARGE SCALE GENOMIC DNA]</scope>
    <source>
        <strain evidence="5 6">EC20</strain>
    </source>
</reference>
<organism evidence="5 6">
    <name type="scientific">Enterococcus casseliflavus EC20</name>
    <dbReference type="NCBI Taxonomy" id="565655"/>
    <lineage>
        <taxon>Bacteria</taxon>
        <taxon>Bacillati</taxon>
        <taxon>Bacillota</taxon>
        <taxon>Bacilli</taxon>
        <taxon>Lactobacillales</taxon>
        <taxon>Enterococcaceae</taxon>
        <taxon>Enterococcus</taxon>
    </lineage>
</organism>
<dbReference type="Pfam" id="PF00455">
    <property type="entry name" value="DeoRC"/>
    <property type="match status" value="1"/>
</dbReference>
<dbReference type="SUPFAM" id="SSF46785">
    <property type="entry name" value="Winged helix' DNA-binding domain"/>
    <property type="match status" value="1"/>
</dbReference>
<keyword evidence="3" id="KW-0804">Transcription</keyword>
<dbReference type="HOGENOM" id="CLU_060699_2_1_9"/>
<dbReference type="GeneID" id="15143052"/>
<dbReference type="eggNOG" id="COG1349">
    <property type="taxonomic scope" value="Bacteria"/>
</dbReference>
<dbReference type="SMART" id="SM00420">
    <property type="entry name" value="HTH_DEOR"/>
    <property type="match status" value="1"/>
</dbReference>
<keyword evidence="1" id="KW-0805">Transcription regulation</keyword>
<dbReference type="InterPro" id="IPR050313">
    <property type="entry name" value="Carb_Metab_HTH_regulators"/>
</dbReference>
<keyword evidence="2" id="KW-0238">DNA-binding</keyword>
<dbReference type="GO" id="GO:0003677">
    <property type="term" value="F:DNA binding"/>
    <property type="evidence" value="ECO:0007669"/>
    <property type="project" value="UniProtKB-KW"/>
</dbReference>
<dbReference type="Proteomes" id="UP000012675">
    <property type="component" value="Chromosome"/>
</dbReference>
<feature type="domain" description="HTH deoR-type" evidence="4">
    <location>
        <begin position="3"/>
        <end position="58"/>
    </location>
</feature>
<keyword evidence="6" id="KW-1185">Reference proteome</keyword>
<dbReference type="SUPFAM" id="SSF100950">
    <property type="entry name" value="NagB/RpiA/CoA transferase-like"/>
    <property type="match status" value="1"/>
</dbReference>
<evidence type="ECO:0000313" key="6">
    <source>
        <dbReference type="Proteomes" id="UP000012675"/>
    </source>
</evidence>
<evidence type="ECO:0000256" key="2">
    <source>
        <dbReference type="ARBA" id="ARBA00023125"/>
    </source>
</evidence>
<evidence type="ECO:0000313" key="5">
    <source>
        <dbReference type="EMBL" id="EEV40449.1"/>
    </source>
</evidence>
<dbReference type="InterPro" id="IPR037171">
    <property type="entry name" value="NagB/RpiA_transferase-like"/>
</dbReference>
<dbReference type="PANTHER" id="PTHR30363:SF44">
    <property type="entry name" value="AGA OPERON TRANSCRIPTIONAL REPRESSOR-RELATED"/>
    <property type="match status" value="1"/>
</dbReference>
<dbReference type="PROSITE" id="PS51000">
    <property type="entry name" value="HTH_DEOR_2"/>
    <property type="match status" value="1"/>
</dbReference>